<dbReference type="EMBL" id="JACETU010000006">
    <property type="protein sequence ID" value="KAF7426530.1"/>
    <property type="molecule type" value="Genomic_DNA"/>
</dbReference>
<name>A0A8H6ZPP9_PLEOS</name>
<protein>
    <submittedName>
        <fullName evidence="2">Uncharacterized protein</fullName>
    </submittedName>
</protein>
<dbReference type="AlphaFoldDB" id="A0A8H6ZPP9"/>
<feature type="region of interest" description="Disordered" evidence="1">
    <location>
        <begin position="26"/>
        <end position="76"/>
    </location>
</feature>
<feature type="compositionally biased region" description="Basic residues" evidence="1">
    <location>
        <begin position="61"/>
        <end position="76"/>
    </location>
</feature>
<evidence type="ECO:0000313" key="3">
    <source>
        <dbReference type="Proteomes" id="UP000623687"/>
    </source>
</evidence>
<proteinExistence type="predicted"/>
<evidence type="ECO:0000256" key="1">
    <source>
        <dbReference type="SAM" id="MobiDB-lite"/>
    </source>
</evidence>
<accession>A0A8H6ZPP9</accession>
<dbReference type="Proteomes" id="UP000623687">
    <property type="component" value="Unassembled WGS sequence"/>
</dbReference>
<organism evidence="2 3">
    <name type="scientific">Pleurotus ostreatus</name>
    <name type="common">Oyster mushroom</name>
    <name type="synonym">White-rot fungus</name>
    <dbReference type="NCBI Taxonomy" id="5322"/>
    <lineage>
        <taxon>Eukaryota</taxon>
        <taxon>Fungi</taxon>
        <taxon>Dikarya</taxon>
        <taxon>Basidiomycota</taxon>
        <taxon>Agaricomycotina</taxon>
        <taxon>Agaricomycetes</taxon>
        <taxon>Agaricomycetidae</taxon>
        <taxon>Agaricales</taxon>
        <taxon>Pleurotineae</taxon>
        <taxon>Pleurotaceae</taxon>
        <taxon>Pleurotus</taxon>
    </lineage>
</organism>
<dbReference type="GeneID" id="59378717"/>
<dbReference type="VEuPathDB" id="FungiDB:PC9H_008899"/>
<evidence type="ECO:0000313" key="2">
    <source>
        <dbReference type="EMBL" id="KAF7426530.1"/>
    </source>
</evidence>
<keyword evidence="3" id="KW-1185">Reference proteome</keyword>
<reference evidence="2" key="1">
    <citation type="submission" date="2019-07" db="EMBL/GenBank/DDBJ databases">
        <authorList>
            <person name="Palmer J.M."/>
        </authorList>
    </citation>
    <scope>NUCLEOTIDE SEQUENCE</scope>
    <source>
        <strain evidence="2">PC9</strain>
    </source>
</reference>
<dbReference type="RefSeq" id="XP_036629834.1">
    <property type="nucleotide sequence ID" value="XM_036778406.1"/>
</dbReference>
<comment type="caution">
    <text evidence="2">The sequence shown here is derived from an EMBL/GenBank/DDBJ whole genome shotgun (WGS) entry which is preliminary data.</text>
</comment>
<gene>
    <name evidence="2" type="ORF">PC9H_008899</name>
</gene>
<feature type="compositionally biased region" description="Basic and acidic residues" evidence="1">
    <location>
        <begin position="26"/>
        <end position="59"/>
    </location>
</feature>
<sequence>MIESQHGDELLCKLNAFDLEWRLNHEEAKKGRGEAKKQETERKRAERVAQKKAEQEAARALRGKAPRQPRPSRSKHIIAESKNIPPPLSSPDLHAPSCPTLFQLTPLHTLRTFGASSGSFTFPNGTGMSIPQQWAGSMHGFYQYPLSTTTPTAQSTSMVHGNFSVPLTAASFYNYTTPPRHLP</sequence>